<dbReference type="EMBL" id="JAMKFB020000003">
    <property type="protein sequence ID" value="KAL0199242.1"/>
    <property type="molecule type" value="Genomic_DNA"/>
</dbReference>
<organism evidence="1 2">
    <name type="scientific">Cirrhinus mrigala</name>
    <name type="common">Mrigala</name>
    <dbReference type="NCBI Taxonomy" id="683832"/>
    <lineage>
        <taxon>Eukaryota</taxon>
        <taxon>Metazoa</taxon>
        <taxon>Chordata</taxon>
        <taxon>Craniata</taxon>
        <taxon>Vertebrata</taxon>
        <taxon>Euteleostomi</taxon>
        <taxon>Actinopterygii</taxon>
        <taxon>Neopterygii</taxon>
        <taxon>Teleostei</taxon>
        <taxon>Ostariophysi</taxon>
        <taxon>Cypriniformes</taxon>
        <taxon>Cyprinidae</taxon>
        <taxon>Labeoninae</taxon>
        <taxon>Labeonini</taxon>
        <taxon>Cirrhinus</taxon>
    </lineage>
</organism>
<accession>A0ABD0RN14</accession>
<comment type="caution">
    <text evidence="1">The sequence shown here is derived from an EMBL/GenBank/DDBJ whole genome shotgun (WGS) entry which is preliminary data.</text>
</comment>
<evidence type="ECO:0000313" key="1">
    <source>
        <dbReference type="EMBL" id="KAL0199242.1"/>
    </source>
</evidence>
<gene>
    <name evidence="1" type="ORF">M9458_007782</name>
</gene>
<sequence length="50" mass="5607">SYWIGPDQTLSDSAPLHYNPLTCQTGSHCFCPKLIVALNYLSDQVIKIRV</sequence>
<feature type="non-terminal residue" evidence="1">
    <location>
        <position position="1"/>
    </location>
</feature>
<keyword evidence="2" id="KW-1185">Reference proteome</keyword>
<evidence type="ECO:0000313" key="2">
    <source>
        <dbReference type="Proteomes" id="UP001529510"/>
    </source>
</evidence>
<name>A0ABD0RN14_CIRMR</name>
<proteinExistence type="predicted"/>
<protein>
    <submittedName>
        <fullName evidence="1">Uncharacterized protein</fullName>
    </submittedName>
</protein>
<dbReference type="Proteomes" id="UP001529510">
    <property type="component" value="Unassembled WGS sequence"/>
</dbReference>
<dbReference type="AlphaFoldDB" id="A0ABD0RN14"/>
<reference evidence="1 2" key="1">
    <citation type="submission" date="2024-05" db="EMBL/GenBank/DDBJ databases">
        <title>Genome sequencing and assembly of Indian major carp, Cirrhinus mrigala (Hamilton, 1822).</title>
        <authorList>
            <person name="Mohindra V."/>
            <person name="Chowdhury L.M."/>
            <person name="Lal K."/>
            <person name="Jena J.K."/>
        </authorList>
    </citation>
    <scope>NUCLEOTIDE SEQUENCE [LARGE SCALE GENOMIC DNA]</scope>
    <source>
        <strain evidence="1">CM1030</strain>
        <tissue evidence="1">Blood</tissue>
    </source>
</reference>